<reference evidence="7 8" key="1">
    <citation type="journal article" date="2015" name="Sci. Rep.">
        <title>The genome of Leishmania panamensis: insights into genomics of the L. (Viannia) subgenus.</title>
        <authorList>
            <person name="Llanes A."/>
            <person name="Restrepo C.M."/>
            <person name="Vecchio G.D."/>
            <person name="Anguizola F.J."/>
            <person name="Lleonart R."/>
        </authorList>
    </citation>
    <scope>NUCLEOTIDE SEQUENCE [LARGE SCALE GENOMIC DNA]</scope>
    <source>
        <strain evidence="7 8">MHOM/PA/94/PSC-1</strain>
    </source>
</reference>
<dbReference type="GO" id="GO:0006744">
    <property type="term" value="P:ubiquinone biosynthetic process"/>
    <property type="evidence" value="ECO:0007669"/>
    <property type="project" value="TreeGrafter"/>
</dbReference>
<dbReference type="InterPro" id="IPR011009">
    <property type="entry name" value="Kinase-like_dom_sf"/>
</dbReference>
<evidence type="ECO:0000256" key="5">
    <source>
        <dbReference type="SAM" id="MobiDB-lite"/>
    </source>
</evidence>
<dbReference type="GO" id="GO:0016740">
    <property type="term" value="F:transferase activity"/>
    <property type="evidence" value="ECO:0007669"/>
    <property type="project" value="UniProtKB-KW"/>
</dbReference>
<keyword evidence="8" id="KW-1185">Reference proteome</keyword>
<dbReference type="Pfam" id="PF03109">
    <property type="entry name" value="ABC1"/>
    <property type="match status" value="1"/>
</dbReference>
<comment type="similarity">
    <text evidence="1">Belongs to the protein kinase superfamily. ADCK protein kinase family.</text>
</comment>
<dbReference type="RefSeq" id="XP_010703396.1">
    <property type="nucleotide sequence ID" value="XM_010705094.1"/>
</dbReference>
<accession>A0A088S313</accession>
<name>A0A088S313_LEIPA</name>
<dbReference type="Proteomes" id="UP000063063">
    <property type="component" value="Chromosome 35"/>
</dbReference>
<dbReference type="InterPro" id="IPR051409">
    <property type="entry name" value="Atypical_kinase_ADCK"/>
</dbReference>
<keyword evidence="4" id="KW-0067">ATP-binding</keyword>
<evidence type="ECO:0000256" key="2">
    <source>
        <dbReference type="ARBA" id="ARBA00022679"/>
    </source>
</evidence>
<evidence type="ECO:0000313" key="8">
    <source>
        <dbReference type="Proteomes" id="UP000063063"/>
    </source>
</evidence>
<dbReference type="EC" id="2.7.-.-" evidence="7"/>
<sequence>MMRGSRSCHDTPLCNLARGLQRIATAMLVSTGVADAGSGAGGASSTSWAANSGSGSVDSAVAQHHTTSSLTLPVSVAEDLSKPVKPKDMRYKHVPSSRVGRAAGFASLFMQLGWEKMTGGTPDRGLLSERGHQHIVNTLCRMRGAVLKLGQMLSIQDENTIPPHVTALFERVRDQAFAMPPAQLDHTLAKEFNNANWRRDLFDTFDNTPVAAASIGQVHCATLRPGAAGTDPTKPPVEVAVKVQYPGVAQSIDSDVANLKMLMSLGVLPPGMFVEKILQELRNELSAECQYTLEAAKQMRYRSLVAADPTLSGLFYVPKVYEAITTDQVLVSEYVHGVTIDQLGKRSDVPQELRNYIAESFMELTLKELFVWRFMQTDPNFSNFLYNAKNKRVYLLDFGASREYSSEFLEDYFDVVTAAATEDRERIIAKSITLGFLTGQEAQEMLDAHCASVLLLGKPFQDRARPFDFAAENLPSLIQTKVPTMVKLRLRPPPPPVYSLHRRLSGTILLATKFKATIHSGGLFWDIHDQLRN</sequence>
<gene>
    <name evidence="7" type="ORF">LPMP_354640</name>
</gene>
<keyword evidence="2 7" id="KW-0808">Transferase</keyword>
<dbReference type="InterPro" id="IPR004147">
    <property type="entry name" value="ABC1_dom"/>
</dbReference>
<evidence type="ECO:0000259" key="6">
    <source>
        <dbReference type="Pfam" id="PF03109"/>
    </source>
</evidence>
<dbReference type="KEGG" id="lpan:LPMP_354640"/>
<organism evidence="7 8">
    <name type="scientific">Leishmania panamensis</name>
    <dbReference type="NCBI Taxonomy" id="5679"/>
    <lineage>
        <taxon>Eukaryota</taxon>
        <taxon>Discoba</taxon>
        <taxon>Euglenozoa</taxon>
        <taxon>Kinetoplastea</taxon>
        <taxon>Metakinetoplastina</taxon>
        <taxon>Trypanosomatida</taxon>
        <taxon>Trypanosomatidae</taxon>
        <taxon>Leishmaniinae</taxon>
        <taxon>Leishmania</taxon>
        <taxon>Leishmania guyanensis species complex</taxon>
    </lineage>
</organism>
<evidence type="ECO:0000313" key="7">
    <source>
        <dbReference type="EMBL" id="AIO02596.1"/>
    </source>
</evidence>
<dbReference type="AlphaFoldDB" id="A0A088S313"/>
<dbReference type="InterPro" id="IPR034646">
    <property type="entry name" value="ADCK3_dom"/>
</dbReference>
<dbReference type="OrthoDB" id="201153at2759"/>
<dbReference type="VEuPathDB" id="TriTrypDB:LPAL13_350054700"/>
<protein>
    <submittedName>
        <fullName evidence="7">ABC1 protein, putative</fullName>
        <ecNumber evidence="7">2.7.-.-</ecNumber>
    </submittedName>
</protein>
<feature type="domain" description="ABC1 atypical kinase-like" evidence="6">
    <location>
        <begin position="172"/>
        <end position="429"/>
    </location>
</feature>
<proteinExistence type="inferred from homology"/>
<dbReference type="VEuPathDB" id="TriTrypDB:LPMP_354640"/>
<evidence type="ECO:0000256" key="3">
    <source>
        <dbReference type="ARBA" id="ARBA00022741"/>
    </source>
</evidence>
<dbReference type="Gene3D" id="1.10.510.10">
    <property type="entry name" value="Transferase(Phosphotransferase) domain 1"/>
    <property type="match status" value="1"/>
</dbReference>
<dbReference type="EMBL" id="CP009404">
    <property type="protein sequence ID" value="AIO02596.1"/>
    <property type="molecule type" value="Genomic_DNA"/>
</dbReference>
<dbReference type="CDD" id="cd13970">
    <property type="entry name" value="ABC1_ADCK3"/>
    <property type="match status" value="1"/>
</dbReference>
<evidence type="ECO:0000256" key="1">
    <source>
        <dbReference type="ARBA" id="ARBA00009670"/>
    </source>
</evidence>
<dbReference type="PANTHER" id="PTHR43851:SF3">
    <property type="entry name" value="COENZYME Q8"/>
    <property type="match status" value="1"/>
</dbReference>
<feature type="compositionally biased region" description="Low complexity" evidence="5">
    <location>
        <begin position="40"/>
        <end position="56"/>
    </location>
</feature>
<dbReference type="GO" id="GO:0005524">
    <property type="term" value="F:ATP binding"/>
    <property type="evidence" value="ECO:0007669"/>
    <property type="project" value="UniProtKB-KW"/>
</dbReference>
<dbReference type="GeneID" id="22579492"/>
<dbReference type="PANTHER" id="PTHR43851">
    <property type="match status" value="1"/>
</dbReference>
<feature type="region of interest" description="Disordered" evidence="5">
    <location>
        <begin position="40"/>
        <end position="62"/>
    </location>
</feature>
<dbReference type="SUPFAM" id="SSF56112">
    <property type="entry name" value="Protein kinase-like (PK-like)"/>
    <property type="match status" value="1"/>
</dbReference>
<evidence type="ECO:0000256" key="4">
    <source>
        <dbReference type="ARBA" id="ARBA00022840"/>
    </source>
</evidence>
<keyword evidence="3" id="KW-0547">Nucleotide-binding</keyword>
<dbReference type="eggNOG" id="KOG1234">
    <property type="taxonomic scope" value="Eukaryota"/>
</dbReference>